<keyword evidence="3" id="KW-1185">Reference proteome</keyword>
<dbReference type="Gramene" id="evm.model.10.1067">
    <property type="protein sequence ID" value="cds.evm.model.10.1067"/>
    <property type="gene ID" value="evm.TU.10.1067"/>
</dbReference>
<accession>A0A803QIB0</accession>
<dbReference type="AlphaFoldDB" id="A0A803QIB0"/>
<reference evidence="2" key="1">
    <citation type="submission" date="2021-03" db="UniProtKB">
        <authorList>
            <consortium name="EnsemblPlants"/>
        </authorList>
    </citation>
    <scope>IDENTIFICATION</scope>
</reference>
<feature type="transmembrane region" description="Helical" evidence="1">
    <location>
        <begin position="268"/>
        <end position="296"/>
    </location>
</feature>
<name>A0A803QIB0_CANSA</name>
<dbReference type="EnsemblPlants" id="evm.model.10.1067">
    <property type="protein sequence ID" value="cds.evm.model.10.1067"/>
    <property type="gene ID" value="evm.TU.10.1067"/>
</dbReference>
<keyword evidence="1" id="KW-0472">Membrane</keyword>
<evidence type="ECO:0000256" key="1">
    <source>
        <dbReference type="SAM" id="Phobius"/>
    </source>
</evidence>
<protein>
    <submittedName>
        <fullName evidence="2">Uncharacterized protein</fullName>
    </submittedName>
</protein>
<evidence type="ECO:0000313" key="3">
    <source>
        <dbReference type="Proteomes" id="UP000596661"/>
    </source>
</evidence>
<organism evidence="2 3">
    <name type="scientific">Cannabis sativa</name>
    <name type="common">Hemp</name>
    <name type="synonym">Marijuana</name>
    <dbReference type="NCBI Taxonomy" id="3483"/>
    <lineage>
        <taxon>Eukaryota</taxon>
        <taxon>Viridiplantae</taxon>
        <taxon>Streptophyta</taxon>
        <taxon>Embryophyta</taxon>
        <taxon>Tracheophyta</taxon>
        <taxon>Spermatophyta</taxon>
        <taxon>Magnoliopsida</taxon>
        <taxon>eudicotyledons</taxon>
        <taxon>Gunneridae</taxon>
        <taxon>Pentapetalae</taxon>
        <taxon>rosids</taxon>
        <taxon>fabids</taxon>
        <taxon>Rosales</taxon>
        <taxon>Cannabaceae</taxon>
        <taxon>Cannabis</taxon>
    </lineage>
</organism>
<keyword evidence="1" id="KW-1133">Transmembrane helix</keyword>
<proteinExistence type="predicted"/>
<sequence length="383" mass="43400">MFDYFSLFTASNTYYQEVIDDVSFVVPEYANVELSHPVTEDEVRKVVFKMHPDISPGPDGMTPAYYQKYWHIVKVDVVELVQHFFETCSFEDGCGDANVVLIPKKAIILESQNLVRKETHWCVGNGGNIMVLGESWLLDEDNLSSPPFIMLFAIDRKLIENIPLNVSQVEDHLVWRNKNSGFYSVKSAYALLQKIKTSDVNEHWTLPQANSIKVNVDATLFDGGRSFDLGVAACNSYVFFGRRLDKTSFSHMEPALVEAIGIREILSWLSVFLLSFILLVLTATIFWFSASLFLYLDMDPLLHSLDSTLNLTEEESSVAVLPTEVDNASNTNSSHILIARILTENYVHKPTFYDQMGGHWKGRFPVVISEYGNGLFKICFRCA</sequence>
<dbReference type="Proteomes" id="UP000596661">
    <property type="component" value="Unassembled WGS sequence"/>
</dbReference>
<keyword evidence="1" id="KW-0812">Transmembrane</keyword>
<evidence type="ECO:0000313" key="2">
    <source>
        <dbReference type="EnsemblPlants" id="cds.evm.model.10.1067"/>
    </source>
</evidence>
<dbReference type="EMBL" id="UZAU01000815">
    <property type="status" value="NOT_ANNOTATED_CDS"/>
    <property type="molecule type" value="Genomic_DNA"/>
</dbReference>